<feature type="chain" id="PRO_5025593976" evidence="3">
    <location>
        <begin position="22"/>
        <end position="239"/>
    </location>
</feature>
<dbReference type="InterPro" id="IPR007428">
    <property type="entry name" value="MlaA"/>
</dbReference>
<keyword evidence="5" id="KW-1185">Reference proteome</keyword>
<evidence type="ECO:0000256" key="2">
    <source>
        <dbReference type="ARBA" id="ARBA00022729"/>
    </source>
</evidence>
<protein>
    <submittedName>
        <fullName evidence="4">VacJ family lipoprotein</fullName>
    </submittedName>
</protein>
<dbReference type="PANTHER" id="PTHR30035">
    <property type="entry name" value="LIPOPROTEIN VACJ-RELATED"/>
    <property type="match status" value="1"/>
</dbReference>
<dbReference type="KEGG" id="kim:G3T16_00785"/>
<reference evidence="4 5" key="1">
    <citation type="submission" date="2020-02" db="EMBL/GenBank/DDBJ databases">
        <title>Genome sequencing for Kineobactrum sp. M2.</title>
        <authorList>
            <person name="Park S.-J."/>
        </authorList>
    </citation>
    <scope>NUCLEOTIDE SEQUENCE [LARGE SCALE GENOMIC DNA]</scope>
    <source>
        <strain evidence="4 5">M2</strain>
    </source>
</reference>
<dbReference type="GO" id="GO:0120010">
    <property type="term" value="P:intermembrane phospholipid transfer"/>
    <property type="evidence" value="ECO:0007669"/>
    <property type="project" value="TreeGrafter"/>
</dbReference>
<dbReference type="AlphaFoldDB" id="A0A6C0U404"/>
<accession>A0A6C0U404</accession>
<keyword evidence="2 3" id="KW-0732">Signal</keyword>
<evidence type="ECO:0000256" key="3">
    <source>
        <dbReference type="SAM" id="SignalP"/>
    </source>
</evidence>
<dbReference type="GO" id="GO:0016020">
    <property type="term" value="C:membrane"/>
    <property type="evidence" value="ECO:0007669"/>
    <property type="project" value="InterPro"/>
</dbReference>
<proteinExistence type="inferred from homology"/>
<comment type="similarity">
    <text evidence="1">Belongs to the MlaA family.</text>
</comment>
<evidence type="ECO:0000313" key="5">
    <source>
        <dbReference type="Proteomes" id="UP000477680"/>
    </source>
</evidence>
<sequence length="239" mass="26435">MTHWRSLLLLFGVLATAPAYAQEDSGTDPFEAINRPIFEFNDRLDRYVLKPTAKGYQFVMPDVAEQGVTNVFANLRDANAAVNALLQGRPGGLARAGGRFLLNSTIGMLGLFDVATPMGVERYRTDFGHTLAIWGLPQGPYLVVPVLGSRTVRSGTGSVFDSFTSVEVNVDDAATRNTLLALDIVNTRARLLRSEDLISGDRYIFIRDAYLQRRRALVSDGEVDDSFSDFGEDDWDEDF</sequence>
<name>A0A6C0U404_9GAMM</name>
<gene>
    <name evidence="4" type="ORF">G3T16_00785</name>
</gene>
<evidence type="ECO:0000313" key="4">
    <source>
        <dbReference type="EMBL" id="QIB64164.1"/>
    </source>
</evidence>
<dbReference type="PRINTS" id="PR01805">
    <property type="entry name" value="VACJLIPOPROT"/>
</dbReference>
<organism evidence="4 5">
    <name type="scientific">Kineobactrum salinum</name>
    <dbReference type="NCBI Taxonomy" id="2708301"/>
    <lineage>
        <taxon>Bacteria</taxon>
        <taxon>Pseudomonadati</taxon>
        <taxon>Pseudomonadota</taxon>
        <taxon>Gammaproteobacteria</taxon>
        <taxon>Cellvibrionales</taxon>
        <taxon>Halieaceae</taxon>
        <taxon>Kineobactrum</taxon>
    </lineage>
</organism>
<dbReference type="Pfam" id="PF04333">
    <property type="entry name" value="MlaA"/>
    <property type="match status" value="1"/>
</dbReference>
<dbReference type="PANTHER" id="PTHR30035:SF3">
    <property type="entry name" value="INTERMEMBRANE PHOSPHOLIPID TRANSPORT SYSTEM LIPOPROTEIN MLAA"/>
    <property type="match status" value="1"/>
</dbReference>
<feature type="signal peptide" evidence="3">
    <location>
        <begin position="1"/>
        <end position="21"/>
    </location>
</feature>
<dbReference type="Proteomes" id="UP000477680">
    <property type="component" value="Chromosome"/>
</dbReference>
<keyword evidence="4" id="KW-0449">Lipoprotein</keyword>
<dbReference type="RefSeq" id="WP_163493414.1">
    <property type="nucleotide sequence ID" value="NZ_CP048711.1"/>
</dbReference>
<evidence type="ECO:0000256" key="1">
    <source>
        <dbReference type="ARBA" id="ARBA00010634"/>
    </source>
</evidence>
<dbReference type="EMBL" id="CP048711">
    <property type="protein sequence ID" value="QIB64164.1"/>
    <property type="molecule type" value="Genomic_DNA"/>
</dbReference>